<dbReference type="Pfam" id="PF22725">
    <property type="entry name" value="GFO_IDH_MocA_C3"/>
    <property type="match status" value="1"/>
</dbReference>
<feature type="domain" description="GFO/IDH/MocA-like oxidoreductase" evidence="4">
    <location>
        <begin position="131"/>
        <end position="266"/>
    </location>
</feature>
<dbReference type="Gene3D" id="3.30.360.10">
    <property type="entry name" value="Dihydrodipicolinate Reductase, domain 2"/>
    <property type="match status" value="1"/>
</dbReference>
<evidence type="ECO:0000259" key="3">
    <source>
        <dbReference type="Pfam" id="PF01408"/>
    </source>
</evidence>
<accession>A0ABN2RSM6</accession>
<feature type="domain" description="Gfo/Idh/MocA-like oxidoreductase N-terminal" evidence="3">
    <location>
        <begin position="7"/>
        <end position="119"/>
    </location>
</feature>
<organism evidence="5 6">
    <name type="scientific">Microbacterium pumilum</name>
    <dbReference type="NCBI Taxonomy" id="344165"/>
    <lineage>
        <taxon>Bacteria</taxon>
        <taxon>Bacillati</taxon>
        <taxon>Actinomycetota</taxon>
        <taxon>Actinomycetes</taxon>
        <taxon>Micrococcales</taxon>
        <taxon>Microbacteriaceae</taxon>
        <taxon>Microbacterium</taxon>
    </lineage>
</organism>
<gene>
    <name evidence="5" type="ORF">GCM10009777_02720</name>
</gene>
<dbReference type="RefSeq" id="WP_344057791.1">
    <property type="nucleotide sequence ID" value="NZ_BAAAOH010000001.1"/>
</dbReference>
<proteinExistence type="predicted"/>
<dbReference type="Gene3D" id="3.40.50.720">
    <property type="entry name" value="NAD(P)-binding Rossmann-like Domain"/>
    <property type="match status" value="1"/>
</dbReference>
<evidence type="ECO:0000313" key="5">
    <source>
        <dbReference type="EMBL" id="GAA1973899.1"/>
    </source>
</evidence>
<protein>
    <submittedName>
        <fullName evidence="5">Gfo/Idh/MocA family oxidoreductase</fullName>
    </submittedName>
</protein>
<dbReference type="InterPro" id="IPR036291">
    <property type="entry name" value="NAD(P)-bd_dom_sf"/>
</dbReference>
<dbReference type="EMBL" id="BAAAOH010000001">
    <property type="protein sequence ID" value="GAA1973899.1"/>
    <property type="molecule type" value="Genomic_DNA"/>
</dbReference>
<evidence type="ECO:0000313" key="6">
    <source>
        <dbReference type="Proteomes" id="UP001500326"/>
    </source>
</evidence>
<keyword evidence="1" id="KW-0560">Oxidoreductase</keyword>
<evidence type="ECO:0000256" key="2">
    <source>
        <dbReference type="ARBA" id="ARBA00023027"/>
    </source>
</evidence>
<keyword evidence="6" id="KW-1185">Reference proteome</keyword>
<evidence type="ECO:0000256" key="1">
    <source>
        <dbReference type="ARBA" id="ARBA00023002"/>
    </source>
</evidence>
<reference evidence="5 6" key="1">
    <citation type="journal article" date="2019" name="Int. J. Syst. Evol. Microbiol.">
        <title>The Global Catalogue of Microorganisms (GCM) 10K type strain sequencing project: providing services to taxonomists for standard genome sequencing and annotation.</title>
        <authorList>
            <consortium name="The Broad Institute Genomics Platform"/>
            <consortium name="The Broad Institute Genome Sequencing Center for Infectious Disease"/>
            <person name="Wu L."/>
            <person name="Ma J."/>
        </authorList>
    </citation>
    <scope>NUCLEOTIDE SEQUENCE [LARGE SCALE GENOMIC DNA]</scope>
    <source>
        <strain evidence="5 6">JCM 14902</strain>
    </source>
</reference>
<keyword evidence="2" id="KW-0520">NAD</keyword>
<dbReference type="SUPFAM" id="SSF55347">
    <property type="entry name" value="Glyceraldehyde-3-phosphate dehydrogenase-like, C-terminal domain"/>
    <property type="match status" value="1"/>
</dbReference>
<dbReference type="InterPro" id="IPR000683">
    <property type="entry name" value="Gfo/Idh/MocA-like_OxRdtase_N"/>
</dbReference>
<dbReference type="InterPro" id="IPR055170">
    <property type="entry name" value="GFO_IDH_MocA-like_dom"/>
</dbReference>
<sequence>MSAGPLRLGIIGAGSVVDLYMSSMSAYPDVEVCAIADRHPDRAEARATQLGIRASSVEALLASSGVEAIVNLTPPGSHFEVSTAVLAAGKHLYNEKPLAMTKSQGEAILAAAAAQSLTVGAAPDITMGRSFRNALRLLADGLIGAAVFARCEAVLAGPESWHPRPQFLYAQGGGPLFDIGPYYLTALVAALGVIESVSAIGTKKSESRTIGSGPDEGTQFPVEVPSLTVANLQFATGIAAQMLLTFDSASHRGGRLEVFGVNGTLRTPDPNGADTTALFLPARSDSWEDLGHSETTPAIGPGIANFARHIRGNEPLVVSGERALHVLDVMCAIEESSNSGQTVAIQSSFASTPVLPDSWDPTQSTLRSRT</sequence>
<dbReference type="Proteomes" id="UP001500326">
    <property type="component" value="Unassembled WGS sequence"/>
</dbReference>
<comment type="caution">
    <text evidence="5">The sequence shown here is derived from an EMBL/GenBank/DDBJ whole genome shotgun (WGS) entry which is preliminary data.</text>
</comment>
<dbReference type="PANTHER" id="PTHR43818">
    <property type="entry name" value="BCDNA.GH03377"/>
    <property type="match status" value="1"/>
</dbReference>
<dbReference type="PANTHER" id="PTHR43818:SF11">
    <property type="entry name" value="BCDNA.GH03377"/>
    <property type="match status" value="1"/>
</dbReference>
<evidence type="ECO:0000259" key="4">
    <source>
        <dbReference type="Pfam" id="PF22725"/>
    </source>
</evidence>
<dbReference type="SUPFAM" id="SSF51735">
    <property type="entry name" value="NAD(P)-binding Rossmann-fold domains"/>
    <property type="match status" value="1"/>
</dbReference>
<dbReference type="InterPro" id="IPR050463">
    <property type="entry name" value="Gfo/Idh/MocA_oxidrdct_glycsds"/>
</dbReference>
<name>A0ABN2RSM6_9MICO</name>
<dbReference type="Pfam" id="PF01408">
    <property type="entry name" value="GFO_IDH_MocA"/>
    <property type="match status" value="1"/>
</dbReference>